<evidence type="ECO:0000256" key="1">
    <source>
        <dbReference type="SAM" id="Coils"/>
    </source>
</evidence>
<evidence type="ECO:0000313" key="3">
    <source>
        <dbReference type="EMBL" id="CAK9144471.1"/>
    </source>
</evidence>
<proteinExistence type="predicted"/>
<keyword evidence="1" id="KW-0175">Coiled coil</keyword>
<protein>
    <recommendedName>
        <fullName evidence="2">Aminotransferase-like plant mobile domain-containing protein</fullName>
    </recommendedName>
</protein>
<dbReference type="PANTHER" id="PTHR46033:SF1">
    <property type="entry name" value="PROTEIN MAIN-LIKE 2"/>
    <property type="match status" value="1"/>
</dbReference>
<feature type="coiled-coil region" evidence="1">
    <location>
        <begin position="300"/>
        <end position="327"/>
    </location>
</feature>
<keyword evidence="4" id="KW-1185">Reference proteome</keyword>
<name>A0ABC8RHN0_9AQUA</name>
<evidence type="ECO:0000313" key="4">
    <source>
        <dbReference type="Proteomes" id="UP001642360"/>
    </source>
</evidence>
<accession>A0ABC8RHN0</accession>
<dbReference type="InterPro" id="IPR044824">
    <property type="entry name" value="MAIN-like"/>
</dbReference>
<sequence length="352" mass="40850">MDVALILGLRVIAKPVILKEDEPFSDLERLYGATVWNRKITVASIEERLESLGGRDDADFTRSFLLFVFATLLFPKTNYKVDSCFIPFLRDLDKVKDFAWGAAVHEEVLNWLCRKKETNVQYVGGCLIFFQALKWSLGIAIGNHISLKYKNGLLPFQIPTPMPGFHVASVALIWFYEHVDIGRPTLRDCSLTFPRVCRWENSRSKNRQWFMTKFKELQHNQMLWELQLTSEESEMDIIKKLFDARTDVREPYNPQCSSISVSVPNEGQREQTDNPWASEDTSSIVIISDEDDEGDLGIKNQILEEHNVELKKEIDNLKKENEFLKCQLMLSTRVEEQNVELRKEVENLRPEN</sequence>
<comment type="caution">
    <text evidence="3">The sequence shown here is derived from an EMBL/GenBank/DDBJ whole genome shotgun (WGS) entry which is preliminary data.</text>
</comment>
<dbReference type="AlphaFoldDB" id="A0ABC8RHN0"/>
<dbReference type="Pfam" id="PF10536">
    <property type="entry name" value="PMD"/>
    <property type="match status" value="1"/>
</dbReference>
<feature type="domain" description="Aminotransferase-like plant mobile" evidence="2">
    <location>
        <begin position="2"/>
        <end position="135"/>
    </location>
</feature>
<dbReference type="EMBL" id="CAUOFW020001392">
    <property type="protein sequence ID" value="CAK9144471.1"/>
    <property type="molecule type" value="Genomic_DNA"/>
</dbReference>
<dbReference type="Proteomes" id="UP001642360">
    <property type="component" value="Unassembled WGS sequence"/>
</dbReference>
<dbReference type="PANTHER" id="PTHR46033">
    <property type="entry name" value="PROTEIN MAIN-LIKE 2"/>
    <property type="match status" value="1"/>
</dbReference>
<gene>
    <name evidence="3" type="ORF">ILEXP_LOCUS12224</name>
</gene>
<organism evidence="3 4">
    <name type="scientific">Ilex paraguariensis</name>
    <name type="common">yerba mate</name>
    <dbReference type="NCBI Taxonomy" id="185542"/>
    <lineage>
        <taxon>Eukaryota</taxon>
        <taxon>Viridiplantae</taxon>
        <taxon>Streptophyta</taxon>
        <taxon>Embryophyta</taxon>
        <taxon>Tracheophyta</taxon>
        <taxon>Spermatophyta</taxon>
        <taxon>Magnoliopsida</taxon>
        <taxon>eudicotyledons</taxon>
        <taxon>Gunneridae</taxon>
        <taxon>Pentapetalae</taxon>
        <taxon>asterids</taxon>
        <taxon>campanulids</taxon>
        <taxon>Aquifoliales</taxon>
        <taxon>Aquifoliaceae</taxon>
        <taxon>Ilex</taxon>
    </lineage>
</organism>
<reference evidence="3 4" key="1">
    <citation type="submission" date="2024-02" db="EMBL/GenBank/DDBJ databases">
        <authorList>
            <person name="Vignale AGUSTIN F."/>
            <person name="Sosa J E."/>
            <person name="Modenutti C."/>
        </authorList>
    </citation>
    <scope>NUCLEOTIDE SEQUENCE [LARGE SCALE GENOMIC DNA]</scope>
</reference>
<evidence type="ECO:0000259" key="2">
    <source>
        <dbReference type="Pfam" id="PF10536"/>
    </source>
</evidence>
<dbReference type="InterPro" id="IPR019557">
    <property type="entry name" value="AminoTfrase-like_pln_mobile"/>
</dbReference>